<feature type="chain" id="PRO_5038864774" evidence="1">
    <location>
        <begin position="20"/>
        <end position="182"/>
    </location>
</feature>
<dbReference type="OrthoDB" id="4331648at2"/>
<dbReference type="Pfam" id="PF12028">
    <property type="entry name" value="DUF3515"/>
    <property type="match status" value="1"/>
</dbReference>
<dbReference type="InterPro" id="IPR021903">
    <property type="entry name" value="DUF3515"/>
</dbReference>
<feature type="signal peptide" evidence="1">
    <location>
        <begin position="1"/>
        <end position="19"/>
    </location>
</feature>
<keyword evidence="1" id="KW-0732">Signal</keyword>
<dbReference type="AlphaFoldDB" id="A0A7J5BA14"/>
<organism evidence="2 3">
    <name type="scientific">Gulosibacter chungangensis</name>
    <dbReference type="NCBI Taxonomy" id="979746"/>
    <lineage>
        <taxon>Bacteria</taxon>
        <taxon>Bacillati</taxon>
        <taxon>Actinomycetota</taxon>
        <taxon>Actinomycetes</taxon>
        <taxon>Micrococcales</taxon>
        <taxon>Microbacteriaceae</taxon>
        <taxon>Gulosibacter</taxon>
    </lineage>
</organism>
<comment type="caution">
    <text evidence="2">The sequence shown here is derived from an EMBL/GenBank/DDBJ whole genome shotgun (WGS) entry which is preliminary data.</text>
</comment>
<proteinExistence type="predicted"/>
<keyword evidence="3" id="KW-1185">Reference proteome</keyword>
<sequence>MSRRILPTLAPVLVFTAVALTGCTGPSVPMQPAEYAGAAECAEVSVRLPETVDNLSKRYTNAQATGAWGNPASVLLRCGVATPGPTTDQCISLDGIDWVEDESDAPTYRYTTYGRTPALEVIIDSSTGVSGLNALMDLNEVVGYLPQTGQCVGAEDVLGIPELNMPDATEGTDPAEGTDDVD</sequence>
<protein>
    <submittedName>
        <fullName evidence="2">DUF3515 family protein</fullName>
    </submittedName>
</protein>
<evidence type="ECO:0000313" key="2">
    <source>
        <dbReference type="EMBL" id="KAB1642599.1"/>
    </source>
</evidence>
<dbReference type="PROSITE" id="PS51257">
    <property type="entry name" value="PROKAR_LIPOPROTEIN"/>
    <property type="match status" value="1"/>
</dbReference>
<evidence type="ECO:0000313" key="3">
    <source>
        <dbReference type="Proteomes" id="UP000433493"/>
    </source>
</evidence>
<reference evidence="2 3" key="1">
    <citation type="submission" date="2019-09" db="EMBL/GenBank/DDBJ databases">
        <title>Phylogeny of genus Pseudoclavibacter and closely related genus.</title>
        <authorList>
            <person name="Li Y."/>
        </authorList>
    </citation>
    <scope>NUCLEOTIDE SEQUENCE [LARGE SCALE GENOMIC DNA]</scope>
    <source>
        <strain evidence="2 3">KCTC 13959</strain>
    </source>
</reference>
<dbReference type="RefSeq" id="WP_158052402.1">
    <property type="nucleotide sequence ID" value="NZ_WBKB01000005.1"/>
</dbReference>
<evidence type="ECO:0000256" key="1">
    <source>
        <dbReference type="SAM" id="SignalP"/>
    </source>
</evidence>
<dbReference type="EMBL" id="WBKB01000005">
    <property type="protein sequence ID" value="KAB1642599.1"/>
    <property type="molecule type" value="Genomic_DNA"/>
</dbReference>
<accession>A0A7J5BA14</accession>
<name>A0A7J5BA14_9MICO</name>
<dbReference type="Proteomes" id="UP000433493">
    <property type="component" value="Unassembled WGS sequence"/>
</dbReference>
<gene>
    <name evidence="2" type="ORF">F8O05_09000</name>
</gene>